<evidence type="ECO:0000313" key="5">
    <source>
        <dbReference type="EMBL" id="CEK62641.1"/>
    </source>
</evidence>
<feature type="domain" description="SAC" evidence="4">
    <location>
        <begin position="72"/>
        <end position="128"/>
    </location>
</feature>
<proteinExistence type="predicted"/>
<dbReference type="GO" id="GO:0012505">
    <property type="term" value="C:endomembrane system"/>
    <property type="evidence" value="ECO:0007669"/>
    <property type="project" value="UniProtKB-SubCell"/>
</dbReference>
<reference evidence="5" key="1">
    <citation type="submission" date="2014-12" db="EMBL/GenBank/DDBJ databases">
        <title>Insight into the proteome of Arion vulgaris.</title>
        <authorList>
            <person name="Aradska J."/>
            <person name="Bulat T."/>
            <person name="Smidak R."/>
            <person name="Sarate P."/>
            <person name="Gangsoo J."/>
            <person name="Sialana F."/>
            <person name="Bilban M."/>
            <person name="Lubec G."/>
        </authorList>
    </citation>
    <scope>NUCLEOTIDE SEQUENCE</scope>
    <source>
        <tissue evidence="5">Skin</tissue>
    </source>
</reference>
<dbReference type="GO" id="GO:0046856">
    <property type="term" value="P:phosphatidylinositol dephosphorylation"/>
    <property type="evidence" value="ECO:0007669"/>
    <property type="project" value="InterPro"/>
</dbReference>
<evidence type="ECO:0000256" key="2">
    <source>
        <dbReference type="ARBA" id="ARBA00022801"/>
    </source>
</evidence>
<dbReference type="GO" id="GO:0043813">
    <property type="term" value="F:phosphatidylinositol-3,5-bisphosphate 5-phosphatase activity"/>
    <property type="evidence" value="ECO:0007669"/>
    <property type="project" value="InterPro"/>
</dbReference>
<dbReference type="InterPro" id="IPR043573">
    <property type="entry name" value="Fig4-like"/>
</dbReference>
<feature type="non-terminal residue" evidence="5">
    <location>
        <position position="1"/>
    </location>
</feature>
<dbReference type="PANTHER" id="PTHR45738">
    <property type="entry name" value="POLYPHOSPHOINOSITIDE PHOSPHATASE"/>
    <property type="match status" value="1"/>
</dbReference>
<dbReference type="EMBL" id="HACG01015776">
    <property type="protein sequence ID" value="CEK62641.1"/>
    <property type="molecule type" value="Transcribed_RNA"/>
</dbReference>
<name>A0A0B6Z413_9EUPU</name>
<sequence length="128" mass="14500">AEHKIQYIGFDMASVNKRKDADVMLRLNRIAKYCIKQTGCYLSVQPSQAQYLLKDSELQTLKGMWGPTGCKQTGVVRTNCVDCLDRTNTAQFALGRCALAYQLYAMGVLESPHLDFDTDCMKMLEELY</sequence>
<evidence type="ECO:0000256" key="1">
    <source>
        <dbReference type="ARBA" id="ARBA00004308"/>
    </source>
</evidence>
<dbReference type="PROSITE" id="PS50275">
    <property type="entry name" value="SAC"/>
    <property type="match status" value="1"/>
</dbReference>
<evidence type="ECO:0000256" key="3">
    <source>
        <dbReference type="ARBA" id="ARBA00023136"/>
    </source>
</evidence>
<organism evidence="5">
    <name type="scientific">Arion vulgaris</name>
    <dbReference type="NCBI Taxonomy" id="1028688"/>
    <lineage>
        <taxon>Eukaryota</taxon>
        <taxon>Metazoa</taxon>
        <taxon>Spiralia</taxon>
        <taxon>Lophotrochozoa</taxon>
        <taxon>Mollusca</taxon>
        <taxon>Gastropoda</taxon>
        <taxon>Heterobranchia</taxon>
        <taxon>Euthyneura</taxon>
        <taxon>Panpulmonata</taxon>
        <taxon>Eupulmonata</taxon>
        <taxon>Stylommatophora</taxon>
        <taxon>Helicina</taxon>
        <taxon>Arionoidea</taxon>
        <taxon>Arionidae</taxon>
        <taxon>Arion</taxon>
    </lineage>
</organism>
<dbReference type="InterPro" id="IPR002013">
    <property type="entry name" value="SAC_dom"/>
</dbReference>
<protein>
    <recommendedName>
        <fullName evidence="4">SAC domain-containing protein</fullName>
    </recommendedName>
</protein>
<dbReference type="AlphaFoldDB" id="A0A0B6Z413"/>
<gene>
    <name evidence="5" type="primary">ORF45750</name>
</gene>
<keyword evidence="3" id="KW-0472">Membrane</keyword>
<keyword evidence="2" id="KW-0378">Hydrolase</keyword>
<dbReference type="PANTHER" id="PTHR45738:SF5">
    <property type="entry name" value="POLYPHOSPHOINOSITIDE PHOSPHATASE"/>
    <property type="match status" value="1"/>
</dbReference>
<comment type="subcellular location">
    <subcellularLocation>
        <location evidence="1">Endomembrane system</location>
    </subcellularLocation>
</comment>
<evidence type="ECO:0000259" key="4">
    <source>
        <dbReference type="PROSITE" id="PS50275"/>
    </source>
</evidence>
<accession>A0A0B6Z413</accession>
<feature type="non-terminal residue" evidence="5">
    <location>
        <position position="128"/>
    </location>
</feature>